<sequence length="146" mass="16720">MGKMEKHCIGEVNEIYERHCFNMRNKLPTESVDSFVAELRNLVKTCHFCDSLICDRIVLGIKNEQTTKKLLRMRDLTLNRCIDVCRSEEVAELQMKSLSGPVDNINQVKSSSKKPRAPTPKMKLLTVHKENFINVVENAKDDLTAN</sequence>
<gene>
    <name evidence="1" type="ORF">PLOB_00003143</name>
</gene>
<dbReference type="PANTHER" id="PTHR33198">
    <property type="entry name" value="ANK_REP_REGION DOMAIN-CONTAINING PROTEIN-RELATED"/>
    <property type="match status" value="1"/>
</dbReference>
<organism evidence="1 2">
    <name type="scientific">Porites lobata</name>
    <dbReference type="NCBI Taxonomy" id="104759"/>
    <lineage>
        <taxon>Eukaryota</taxon>
        <taxon>Metazoa</taxon>
        <taxon>Cnidaria</taxon>
        <taxon>Anthozoa</taxon>
        <taxon>Hexacorallia</taxon>
        <taxon>Scleractinia</taxon>
        <taxon>Fungiina</taxon>
        <taxon>Poritidae</taxon>
        <taxon>Porites</taxon>
    </lineage>
</organism>
<accession>A0ABN8Q6J1</accession>
<dbReference type="Proteomes" id="UP001159405">
    <property type="component" value="Unassembled WGS sequence"/>
</dbReference>
<reference evidence="1 2" key="1">
    <citation type="submission" date="2022-05" db="EMBL/GenBank/DDBJ databases">
        <authorList>
            <consortium name="Genoscope - CEA"/>
            <person name="William W."/>
        </authorList>
    </citation>
    <scope>NUCLEOTIDE SEQUENCE [LARGE SCALE GENOMIC DNA]</scope>
</reference>
<name>A0ABN8Q6J1_9CNID</name>
<protein>
    <submittedName>
        <fullName evidence="1">Uncharacterized protein</fullName>
    </submittedName>
</protein>
<evidence type="ECO:0000313" key="1">
    <source>
        <dbReference type="EMBL" id="CAH3158266.1"/>
    </source>
</evidence>
<evidence type="ECO:0000313" key="2">
    <source>
        <dbReference type="Proteomes" id="UP001159405"/>
    </source>
</evidence>
<dbReference type="EMBL" id="CALNXK010000110">
    <property type="protein sequence ID" value="CAH3158266.1"/>
    <property type="molecule type" value="Genomic_DNA"/>
</dbReference>
<comment type="caution">
    <text evidence="1">The sequence shown here is derived from an EMBL/GenBank/DDBJ whole genome shotgun (WGS) entry which is preliminary data.</text>
</comment>
<proteinExistence type="predicted"/>
<keyword evidence="2" id="KW-1185">Reference proteome</keyword>